<feature type="domain" description="MmgE/PrpD C-terminal" evidence="3">
    <location>
        <begin position="255"/>
        <end position="418"/>
    </location>
</feature>
<sequence length="451" mass="47905">MAITDFLRETGFGNIPETVTRQSRLWFLDLVGVAAAGSRTPLSGLIRDHACAHFAAGGRGARILFDGRTVSPSGAALAGGMTIDALDAHDGHRLTKGHAGCGALPAVLAYMDAEDIADGRELLIGLILGYEIGTRAGIALHRLARDYHTSGAWIAVATAAIGVRMLGLGGPAARHAIGIGEYHGPRSPMMRCIDHPTMVKDGSGWGAMAGVSAAYLAQDGFTGAPATLVDSPDTADLWRDLGQRWRVLEQYYKPFPVCRWAQPAIEAALALKAGHGVAADDIARIEVESFDEAVRLATRRPQTTEEAQYSLPFPVAAAAVRGRLGIDEVAGDALGDPGIRRLSETMALTADPALSARFPERRIARVRFLLRNGSILSSGDTEAFGDPERPATANRIRDKFETYAEPVLGAERTRTIARSIETIGTDTPGQEPILGRLLASPPDGLSARLPR</sequence>
<reference evidence="4 5" key="1">
    <citation type="submission" date="2020-06" db="EMBL/GenBank/DDBJ databases">
        <title>Genome sequence of 2 isolates from Red Sea Mangroves.</title>
        <authorList>
            <person name="Sefrji F."/>
            <person name="Michoud G."/>
            <person name="Merlino G."/>
            <person name="Daffonchio D."/>
        </authorList>
    </citation>
    <scope>NUCLEOTIDE SEQUENCE [LARGE SCALE GENOMIC DNA]</scope>
    <source>
        <strain evidence="4 5">R1DC25</strain>
    </source>
</reference>
<dbReference type="InterPro" id="IPR036148">
    <property type="entry name" value="MmgE/PrpD_sf"/>
</dbReference>
<protein>
    <submittedName>
        <fullName evidence="4">MmgE/PrpD family protein</fullName>
    </submittedName>
</protein>
<dbReference type="Gene3D" id="3.30.1330.120">
    <property type="entry name" value="2-methylcitrate dehydratase PrpD"/>
    <property type="match status" value="1"/>
</dbReference>
<dbReference type="Pfam" id="PF03972">
    <property type="entry name" value="MmgE_PrpD_N"/>
    <property type="match status" value="1"/>
</dbReference>
<dbReference type="Proteomes" id="UP000593594">
    <property type="component" value="Chromosome"/>
</dbReference>
<dbReference type="GO" id="GO:0016829">
    <property type="term" value="F:lyase activity"/>
    <property type="evidence" value="ECO:0007669"/>
    <property type="project" value="InterPro"/>
</dbReference>
<accession>A0A7S8C3J8</accession>
<dbReference type="PANTHER" id="PTHR16943:SF8">
    <property type="entry name" value="2-METHYLCITRATE DEHYDRATASE"/>
    <property type="match status" value="1"/>
</dbReference>
<dbReference type="InterPro" id="IPR005656">
    <property type="entry name" value="MmgE_PrpD"/>
</dbReference>
<keyword evidence="5" id="KW-1185">Reference proteome</keyword>
<organism evidence="4 5">
    <name type="scientific">Kaustia mangrovi</name>
    <dbReference type="NCBI Taxonomy" id="2593653"/>
    <lineage>
        <taxon>Bacteria</taxon>
        <taxon>Pseudomonadati</taxon>
        <taxon>Pseudomonadota</taxon>
        <taxon>Alphaproteobacteria</taxon>
        <taxon>Hyphomicrobiales</taxon>
        <taxon>Parvibaculaceae</taxon>
        <taxon>Kaustia</taxon>
    </lineage>
</organism>
<dbReference type="SUPFAM" id="SSF103378">
    <property type="entry name" value="2-methylcitrate dehydratase PrpD"/>
    <property type="match status" value="1"/>
</dbReference>
<evidence type="ECO:0000313" key="5">
    <source>
        <dbReference type="Proteomes" id="UP000593594"/>
    </source>
</evidence>
<dbReference type="Gene3D" id="1.10.4100.10">
    <property type="entry name" value="2-methylcitrate dehydratase PrpD"/>
    <property type="match status" value="1"/>
</dbReference>
<feature type="domain" description="MmgE/PrpD N-terminal" evidence="2">
    <location>
        <begin position="3"/>
        <end position="230"/>
    </location>
</feature>
<evidence type="ECO:0000259" key="2">
    <source>
        <dbReference type="Pfam" id="PF03972"/>
    </source>
</evidence>
<evidence type="ECO:0000259" key="3">
    <source>
        <dbReference type="Pfam" id="PF19305"/>
    </source>
</evidence>
<dbReference type="PANTHER" id="PTHR16943">
    <property type="entry name" value="2-METHYLCITRATE DEHYDRATASE-RELATED"/>
    <property type="match status" value="1"/>
</dbReference>
<dbReference type="RefSeq" id="WP_213163930.1">
    <property type="nucleotide sequence ID" value="NZ_CP058214.1"/>
</dbReference>
<dbReference type="InterPro" id="IPR045337">
    <property type="entry name" value="MmgE_PrpD_C"/>
</dbReference>
<dbReference type="InterPro" id="IPR042183">
    <property type="entry name" value="MmgE/PrpD_sf_1"/>
</dbReference>
<dbReference type="KEGG" id="kmn:HW532_08255"/>
<dbReference type="AlphaFoldDB" id="A0A7S8C3J8"/>
<name>A0A7S8C3J8_9HYPH</name>
<dbReference type="Pfam" id="PF19305">
    <property type="entry name" value="MmgE_PrpD_C"/>
    <property type="match status" value="1"/>
</dbReference>
<dbReference type="EMBL" id="CP058214">
    <property type="protein sequence ID" value="QPC42693.1"/>
    <property type="molecule type" value="Genomic_DNA"/>
</dbReference>
<dbReference type="InterPro" id="IPR045336">
    <property type="entry name" value="MmgE_PrpD_N"/>
</dbReference>
<evidence type="ECO:0000256" key="1">
    <source>
        <dbReference type="ARBA" id="ARBA00006174"/>
    </source>
</evidence>
<comment type="similarity">
    <text evidence="1">Belongs to the PrpD family.</text>
</comment>
<evidence type="ECO:0000313" key="4">
    <source>
        <dbReference type="EMBL" id="QPC42693.1"/>
    </source>
</evidence>
<proteinExistence type="inferred from homology"/>
<dbReference type="InterPro" id="IPR042188">
    <property type="entry name" value="MmgE/PrpD_sf_2"/>
</dbReference>
<gene>
    <name evidence="4" type="ORF">HW532_08255</name>
</gene>